<name>A0A2Z3HS58_9CAUL</name>
<dbReference type="Pfam" id="PF03358">
    <property type="entry name" value="FMN_red"/>
    <property type="match status" value="1"/>
</dbReference>
<dbReference type="SUPFAM" id="SSF52218">
    <property type="entry name" value="Flavoproteins"/>
    <property type="match status" value="1"/>
</dbReference>
<dbReference type="GO" id="GO:0016491">
    <property type="term" value="F:oxidoreductase activity"/>
    <property type="evidence" value="ECO:0007669"/>
    <property type="project" value="InterPro"/>
</dbReference>
<evidence type="ECO:0000313" key="2">
    <source>
        <dbReference type="EMBL" id="AWM78082.1"/>
    </source>
</evidence>
<organism evidence="2 3">
    <name type="scientific">Phenylobacterium parvum</name>
    <dbReference type="NCBI Taxonomy" id="2201350"/>
    <lineage>
        <taxon>Bacteria</taxon>
        <taxon>Pseudomonadati</taxon>
        <taxon>Pseudomonadota</taxon>
        <taxon>Alphaproteobacteria</taxon>
        <taxon>Caulobacterales</taxon>
        <taxon>Caulobacteraceae</taxon>
        <taxon>Phenylobacterium</taxon>
    </lineage>
</organism>
<dbReference type="InterPro" id="IPR050712">
    <property type="entry name" value="NAD(P)H-dep_reductase"/>
</dbReference>
<gene>
    <name evidence="2" type="ORF">HYN04_10140</name>
</gene>
<sequence length="191" mass="19686">MTAAAPLIVGLGGTTRAGSSTELALSAALSAAEGLGARTRLVGGAFLAELPIYDPRPGGPSERQAELADIVRGADGLILATPGYHGSLSGVVKNALDTLELLREDSRPYFSGRAVGVIVTAAGPQASGTTLTAVRSIIHALRGWPTPYGAAMTVNSASFGEDGRPREAHDAWQLDTVASQVVQFARMRFTS</sequence>
<feature type="domain" description="NADPH-dependent FMN reductase-like" evidence="1">
    <location>
        <begin position="8"/>
        <end position="152"/>
    </location>
</feature>
<dbReference type="AlphaFoldDB" id="A0A2Z3HS58"/>
<dbReference type="InterPro" id="IPR029039">
    <property type="entry name" value="Flavoprotein-like_sf"/>
</dbReference>
<dbReference type="GO" id="GO:0005829">
    <property type="term" value="C:cytosol"/>
    <property type="evidence" value="ECO:0007669"/>
    <property type="project" value="TreeGrafter"/>
</dbReference>
<dbReference type="PANTHER" id="PTHR30543">
    <property type="entry name" value="CHROMATE REDUCTASE"/>
    <property type="match status" value="1"/>
</dbReference>
<accession>A0A2Z3HS58</accession>
<dbReference type="Gene3D" id="3.40.50.360">
    <property type="match status" value="1"/>
</dbReference>
<dbReference type="Proteomes" id="UP000247763">
    <property type="component" value="Chromosome"/>
</dbReference>
<keyword evidence="3" id="KW-1185">Reference proteome</keyword>
<dbReference type="KEGG" id="phb:HYN04_10140"/>
<dbReference type="OrthoDB" id="9812295at2"/>
<dbReference type="PANTHER" id="PTHR30543:SF21">
    <property type="entry name" value="NAD(P)H-DEPENDENT FMN REDUCTASE LOT6"/>
    <property type="match status" value="1"/>
</dbReference>
<evidence type="ECO:0000259" key="1">
    <source>
        <dbReference type="Pfam" id="PF03358"/>
    </source>
</evidence>
<protein>
    <submittedName>
        <fullName evidence="2">FMN reductase</fullName>
    </submittedName>
</protein>
<dbReference type="EMBL" id="CP029479">
    <property type="protein sequence ID" value="AWM78082.1"/>
    <property type="molecule type" value="Genomic_DNA"/>
</dbReference>
<dbReference type="InterPro" id="IPR005025">
    <property type="entry name" value="FMN_Rdtase-like_dom"/>
</dbReference>
<evidence type="ECO:0000313" key="3">
    <source>
        <dbReference type="Proteomes" id="UP000247763"/>
    </source>
</evidence>
<dbReference type="RefSeq" id="WP_110450648.1">
    <property type="nucleotide sequence ID" value="NZ_CP029479.1"/>
</dbReference>
<dbReference type="GO" id="GO:0010181">
    <property type="term" value="F:FMN binding"/>
    <property type="evidence" value="ECO:0007669"/>
    <property type="project" value="TreeGrafter"/>
</dbReference>
<reference evidence="3" key="1">
    <citation type="submission" date="2018-05" db="EMBL/GenBank/DDBJ databases">
        <title>Genome sequencing of Phenylobacterium sp. HYN0004.</title>
        <authorList>
            <person name="Yi H."/>
            <person name="Baek C."/>
        </authorList>
    </citation>
    <scope>NUCLEOTIDE SEQUENCE [LARGE SCALE GENOMIC DNA]</scope>
    <source>
        <strain evidence="3">HYN0004</strain>
    </source>
</reference>
<proteinExistence type="predicted"/>